<dbReference type="Gramene" id="CDP02526">
    <property type="protein sequence ID" value="CDP02526"/>
    <property type="gene ID" value="GSCOC_T00039932001"/>
</dbReference>
<dbReference type="Gene3D" id="2.60.120.330">
    <property type="entry name" value="B-lactam Antibiotic, Isopenicillin N Synthase, Chain"/>
    <property type="match status" value="1"/>
</dbReference>
<proteinExistence type="predicted"/>
<dbReference type="InParanoid" id="A0A068U1X9"/>
<reference evidence="2" key="1">
    <citation type="journal article" date="2014" name="Science">
        <title>The coffee genome provides insight into the convergent evolution of caffeine biosynthesis.</title>
        <authorList>
            <person name="Denoeud F."/>
            <person name="Carretero-Paulet L."/>
            <person name="Dereeper A."/>
            <person name="Droc G."/>
            <person name="Guyot R."/>
            <person name="Pietrella M."/>
            <person name="Zheng C."/>
            <person name="Alberti A."/>
            <person name="Anthony F."/>
            <person name="Aprea G."/>
            <person name="Aury J.M."/>
            <person name="Bento P."/>
            <person name="Bernard M."/>
            <person name="Bocs S."/>
            <person name="Campa C."/>
            <person name="Cenci A."/>
            <person name="Combes M.C."/>
            <person name="Crouzillat D."/>
            <person name="Da Silva C."/>
            <person name="Daddiego L."/>
            <person name="De Bellis F."/>
            <person name="Dussert S."/>
            <person name="Garsmeur O."/>
            <person name="Gayraud T."/>
            <person name="Guignon V."/>
            <person name="Jahn K."/>
            <person name="Jamilloux V."/>
            <person name="Joet T."/>
            <person name="Labadie K."/>
            <person name="Lan T."/>
            <person name="Leclercq J."/>
            <person name="Lepelley M."/>
            <person name="Leroy T."/>
            <person name="Li L.T."/>
            <person name="Librado P."/>
            <person name="Lopez L."/>
            <person name="Munoz A."/>
            <person name="Noel B."/>
            <person name="Pallavicini A."/>
            <person name="Perrotta G."/>
            <person name="Poncet V."/>
            <person name="Pot D."/>
            <person name="Priyono X."/>
            <person name="Rigoreau M."/>
            <person name="Rouard M."/>
            <person name="Rozas J."/>
            <person name="Tranchant-Dubreuil C."/>
            <person name="VanBuren R."/>
            <person name="Zhang Q."/>
            <person name="Andrade A.C."/>
            <person name="Argout X."/>
            <person name="Bertrand B."/>
            <person name="de Kochko A."/>
            <person name="Graziosi G."/>
            <person name="Henry R.J."/>
            <person name="Jayarama X."/>
            <person name="Ming R."/>
            <person name="Nagai C."/>
            <person name="Rounsley S."/>
            <person name="Sankoff D."/>
            <person name="Giuliano G."/>
            <person name="Albert V.A."/>
            <person name="Wincker P."/>
            <person name="Lashermes P."/>
        </authorList>
    </citation>
    <scope>NUCLEOTIDE SEQUENCE [LARGE SCALE GENOMIC DNA]</scope>
    <source>
        <strain evidence="2">cv. DH200-94</strain>
    </source>
</reference>
<evidence type="ECO:0000313" key="1">
    <source>
        <dbReference type="EMBL" id="CDP02526.1"/>
    </source>
</evidence>
<accession>A0A068U1X9</accession>
<dbReference type="EMBL" id="HG739092">
    <property type="protein sequence ID" value="CDP02526.1"/>
    <property type="molecule type" value="Genomic_DNA"/>
</dbReference>
<name>A0A068U1X9_COFCA</name>
<dbReference type="AlphaFoldDB" id="A0A068U1X9"/>
<gene>
    <name evidence="1" type="ORF">GSCOC_T00039932001</name>
</gene>
<evidence type="ECO:0008006" key="3">
    <source>
        <dbReference type="Google" id="ProtNLM"/>
    </source>
</evidence>
<dbReference type="Proteomes" id="UP000295252">
    <property type="component" value="Chromosome IX"/>
</dbReference>
<organism evidence="1 2">
    <name type="scientific">Coffea canephora</name>
    <name type="common">Robusta coffee</name>
    <dbReference type="NCBI Taxonomy" id="49390"/>
    <lineage>
        <taxon>Eukaryota</taxon>
        <taxon>Viridiplantae</taxon>
        <taxon>Streptophyta</taxon>
        <taxon>Embryophyta</taxon>
        <taxon>Tracheophyta</taxon>
        <taxon>Spermatophyta</taxon>
        <taxon>Magnoliopsida</taxon>
        <taxon>eudicotyledons</taxon>
        <taxon>Gunneridae</taxon>
        <taxon>Pentapetalae</taxon>
        <taxon>asterids</taxon>
        <taxon>lamiids</taxon>
        <taxon>Gentianales</taxon>
        <taxon>Rubiaceae</taxon>
        <taxon>Ixoroideae</taxon>
        <taxon>Gardenieae complex</taxon>
        <taxon>Bertiereae - Coffeeae clade</taxon>
        <taxon>Coffeeae</taxon>
        <taxon>Coffea</taxon>
    </lineage>
</organism>
<dbReference type="SUPFAM" id="SSF51197">
    <property type="entry name" value="Clavaminate synthase-like"/>
    <property type="match status" value="1"/>
</dbReference>
<sequence length="116" mass="12990">MCVIIYTCKGARPPHDAGLAPHRWGLRAKAQLGHSWVATCLGPEWGLCSLYESTLHRVTNNSPIYRVCVAYFYEPNYDAVIEPLDACVKQTGGTRRFEGAVYGKHLVSKVLTNFIY</sequence>
<evidence type="ECO:0000313" key="2">
    <source>
        <dbReference type="Proteomes" id="UP000295252"/>
    </source>
</evidence>
<dbReference type="PhylomeDB" id="A0A068U1X9"/>
<dbReference type="InterPro" id="IPR027443">
    <property type="entry name" value="IPNS-like_sf"/>
</dbReference>
<keyword evidence="2" id="KW-1185">Reference proteome</keyword>
<protein>
    <recommendedName>
        <fullName evidence="3">Isopenicillin N synthase-like Fe(2+) 2OG dioxygenase domain-containing protein</fullName>
    </recommendedName>
</protein>
<dbReference type="OrthoDB" id="288590at2759"/>